<dbReference type="HAMAP" id="MF_01037">
    <property type="entry name" value="TrmFO"/>
    <property type="match status" value="1"/>
</dbReference>
<dbReference type="GO" id="GO:0002098">
    <property type="term" value="P:tRNA wobble uridine modification"/>
    <property type="evidence" value="ECO:0007669"/>
    <property type="project" value="TreeGrafter"/>
</dbReference>
<feature type="domain" description="MnmG N-terminal" evidence="11">
    <location>
        <begin position="2"/>
        <end position="366"/>
    </location>
</feature>
<evidence type="ECO:0000313" key="12">
    <source>
        <dbReference type="EMBL" id="SKA75109.1"/>
    </source>
</evidence>
<name>A0A1T4WDB1_9FIRM</name>
<keyword evidence="6 10" id="KW-0819">tRNA processing</keyword>
<dbReference type="EMBL" id="FUYF01000002">
    <property type="protein sequence ID" value="SKA75109.1"/>
    <property type="molecule type" value="Genomic_DNA"/>
</dbReference>
<keyword evidence="5 10" id="KW-0808">Transferase</keyword>
<protein>
    <recommendedName>
        <fullName evidence="10">Methylenetetrahydrofolate--tRNA-(uracil-5-)-methyltransferase TrmFO</fullName>
        <ecNumber evidence="10">2.1.1.74</ecNumber>
    </recommendedName>
    <alternativeName>
        <fullName evidence="10">Folate-dependent tRNA (uracil-5-)-methyltransferase</fullName>
    </alternativeName>
    <alternativeName>
        <fullName evidence="10">Folate-dependent tRNA(M-5-U54)-methyltransferase</fullName>
    </alternativeName>
</protein>
<reference evidence="12 13" key="1">
    <citation type="submission" date="2017-02" db="EMBL/GenBank/DDBJ databases">
        <authorList>
            <person name="Peterson S.W."/>
        </authorList>
    </citation>
    <scope>NUCLEOTIDE SEQUENCE [LARGE SCALE GENOMIC DNA]</scope>
    <source>
        <strain evidence="12 13">ATCC 27749</strain>
    </source>
</reference>
<comment type="similarity">
    <text evidence="10">Belongs to the MnmG family. TrmFO subfamily.</text>
</comment>
<dbReference type="InterPro" id="IPR036188">
    <property type="entry name" value="FAD/NAD-bd_sf"/>
</dbReference>
<comment type="cofactor">
    <cofactor evidence="1 10">
        <name>FAD</name>
        <dbReference type="ChEBI" id="CHEBI:57692"/>
    </cofactor>
</comment>
<accession>A0A1T4WDB1</accession>
<evidence type="ECO:0000256" key="9">
    <source>
        <dbReference type="ARBA" id="ARBA00023027"/>
    </source>
</evidence>
<dbReference type="SUPFAM" id="SSF51905">
    <property type="entry name" value="FAD/NAD(P)-binding domain"/>
    <property type="match status" value="1"/>
</dbReference>
<keyword evidence="2 10" id="KW-0963">Cytoplasm</keyword>
<sequence>MQVKIIGAGLAGCEAALWLADRGVQVELYEQKPAKYSPAHKSAGFAELICSNSLKAERPDSASGLLKIEMKMMGSHLLDAAETARVAAGGALAVDRDVFSTAVTEMVENHPNITVRREEVTALDESAPVLVASGPLTEGALAQAVAALTGDHRLSFYDAVAPIVTAESLDYDKVFAASRYGRGEADYLNCPFNKEEYEAFHAALIAAERAPLHDFDGDLTVYEGCMPIEVMAARGADTIRFGPLRPVGLRDPRTGHRPWAAVQLRAENTARTLYNLVGFQTNLKWGEQKRVFSMIPGLEHAEFVRYGVMHRNTFLESPKVLTKQQFLKEHPNVFFAGQITGFEGYMESAASGLLAAHQMLARLKGRELPPPPAATMCGALLDYITTPNKDFQPMGANMGILPRTEEINIIRDKRERYMALSQAAQDAMQAWVKEYEA</sequence>
<dbReference type="Pfam" id="PF01134">
    <property type="entry name" value="GIDA"/>
    <property type="match status" value="1"/>
</dbReference>
<dbReference type="GO" id="GO:0005829">
    <property type="term" value="C:cytosol"/>
    <property type="evidence" value="ECO:0007669"/>
    <property type="project" value="TreeGrafter"/>
</dbReference>
<evidence type="ECO:0000256" key="5">
    <source>
        <dbReference type="ARBA" id="ARBA00022679"/>
    </source>
</evidence>
<dbReference type="OrthoDB" id="9803114at2"/>
<keyword evidence="7 10" id="KW-0274">FAD</keyword>
<evidence type="ECO:0000313" key="13">
    <source>
        <dbReference type="Proteomes" id="UP000190286"/>
    </source>
</evidence>
<dbReference type="GO" id="GO:0030488">
    <property type="term" value="P:tRNA methylation"/>
    <property type="evidence" value="ECO:0007669"/>
    <property type="project" value="TreeGrafter"/>
</dbReference>
<evidence type="ECO:0000256" key="8">
    <source>
        <dbReference type="ARBA" id="ARBA00022857"/>
    </source>
</evidence>
<dbReference type="InterPro" id="IPR004417">
    <property type="entry name" value="TrmFO"/>
</dbReference>
<dbReference type="PANTHER" id="PTHR11806:SF2">
    <property type="entry name" value="METHYLENETETRAHYDROFOLATE--TRNA-(URACIL-5-)-METHYLTRANSFERASE TRMFO"/>
    <property type="match status" value="1"/>
</dbReference>
<keyword evidence="13" id="KW-1185">Reference proteome</keyword>
<comment type="function">
    <text evidence="10">Catalyzes the folate-dependent formation of 5-methyl-uridine at position 54 (M-5-U54) in all tRNAs.</text>
</comment>
<evidence type="ECO:0000256" key="6">
    <source>
        <dbReference type="ARBA" id="ARBA00022694"/>
    </source>
</evidence>
<dbReference type="InterPro" id="IPR040131">
    <property type="entry name" value="MnmG_N"/>
</dbReference>
<organism evidence="12 13">
    <name type="scientific">Gemmiger formicilis</name>
    <dbReference type="NCBI Taxonomy" id="745368"/>
    <lineage>
        <taxon>Bacteria</taxon>
        <taxon>Bacillati</taxon>
        <taxon>Bacillota</taxon>
        <taxon>Clostridia</taxon>
        <taxon>Eubacteriales</taxon>
        <taxon>Gemmiger</taxon>
    </lineage>
</organism>
<keyword evidence="9 10" id="KW-0520">NAD</keyword>
<evidence type="ECO:0000256" key="3">
    <source>
        <dbReference type="ARBA" id="ARBA00022603"/>
    </source>
</evidence>
<dbReference type="AlphaFoldDB" id="A0A1T4WDB1"/>
<dbReference type="EC" id="2.1.1.74" evidence="10"/>
<dbReference type="PANTHER" id="PTHR11806">
    <property type="entry name" value="GLUCOSE INHIBITED DIVISION PROTEIN A"/>
    <property type="match status" value="1"/>
</dbReference>
<dbReference type="GO" id="GO:0047151">
    <property type="term" value="F:tRNA (uracil(54)-C5)-methyltransferase activity, 5,10-methylenetetrahydrofolate-dependent"/>
    <property type="evidence" value="ECO:0007669"/>
    <property type="project" value="UniProtKB-UniRule"/>
</dbReference>
<dbReference type="RefSeq" id="WP_078783380.1">
    <property type="nucleotide sequence ID" value="NZ_DBEXPN010000062.1"/>
</dbReference>
<dbReference type="Proteomes" id="UP000190286">
    <property type="component" value="Unassembled WGS sequence"/>
</dbReference>
<comment type="subcellular location">
    <subcellularLocation>
        <location evidence="10">Cytoplasm</location>
    </subcellularLocation>
</comment>
<keyword evidence="4 10" id="KW-0285">Flavoprotein</keyword>
<comment type="catalytic activity">
    <reaction evidence="10">
        <text>uridine(54) in tRNA + (6R)-5,10-methylene-5,6,7,8-tetrahydrofolate + NADPH + H(+) = 5-methyluridine(54) in tRNA + (6S)-5,6,7,8-tetrahydrofolate + NADP(+)</text>
        <dbReference type="Rhea" id="RHEA:62372"/>
        <dbReference type="Rhea" id="RHEA-COMP:10167"/>
        <dbReference type="Rhea" id="RHEA-COMP:10193"/>
        <dbReference type="ChEBI" id="CHEBI:15378"/>
        <dbReference type="ChEBI" id="CHEBI:15636"/>
        <dbReference type="ChEBI" id="CHEBI:57453"/>
        <dbReference type="ChEBI" id="CHEBI:57783"/>
        <dbReference type="ChEBI" id="CHEBI:58349"/>
        <dbReference type="ChEBI" id="CHEBI:65315"/>
        <dbReference type="ChEBI" id="CHEBI:74447"/>
        <dbReference type="EC" id="2.1.1.74"/>
    </reaction>
</comment>
<dbReference type="STRING" id="745368.SAMN02745178_00358"/>
<evidence type="ECO:0000256" key="10">
    <source>
        <dbReference type="HAMAP-Rule" id="MF_01037"/>
    </source>
</evidence>
<dbReference type="NCBIfam" id="TIGR00137">
    <property type="entry name" value="gid_trmFO"/>
    <property type="match status" value="1"/>
</dbReference>
<dbReference type="GeneID" id="93336853"/>
<dbReference type="NCBIfam" id="NF003739">
    <property type="entry name" value="PRK05335.1"/>
    <property type="match status" value="1"/>
</dbReference>
<keyword evidence="8 10" id="KW-0521">NADP</keyword>
<evidence type="ECO:0000259" key="11">
    <source>
        <dbReference type="Pfam" id="PF01134"/>
    </source>
</evidence>
<evidence type="ECO:0000256" key="2">
    <source>
        <dbReference type="ARBA" id="ARBA00022490"/>
    </source>
</evidence>
<evidence type="ECO:0000256" key="1">
    <source>
        <dbReference type="ARBA" id="ARBA00001974"/>
    </source>
</evidence>
<comment type="catalytic activity">
    <reaction evidence="10">
        <text>uridine(54) in tRNA + (6R)-5,10-methylene-5,6,7,8-tetrahydrofolate + NADH + H(+) = 5-methyluridine(54) in tRNA + (6S)-5,6,7,8-tetrahydrofolate + NAD(+)</text>
        <dbReference type="Rhea" id="RHEA:16873"/>
        <dbReference type="Rhea" id="RHEA-COMP:10167"/>
        <dbReference type="Rhea" id="RHEA-COMP:10193"/>
        <dbReference type="ChEBI" id="CHEBI:15378"/>
        <dbReference type="ChEBI" id="CHEBI:15636"/>
        <dbReference type="ChEBI" id="CHEBI:57453"/>
        <dbReference type="ChEBI" id="CHEBI:57540"/>
        <dbReference type="ChEBI" id="CHEBI:57945"/>
        <dbReference type="ChEBI" id="CHEBI:65315"/>
        <dbReference type="ChEBI" id="CHEBI:74447"/>
        <dbReference type="EC" id="2.1.1.74"/>
    </reaction>
</comment>
<keyword evidence="3 10" id="KW-0489">Methyltransferase</keyword>
<gene>
    <name evidence="10" type="primary">trmFO</name>
    <name evidence="12" type="ORF">SAMN02745178_00358</name>
</gene>
<proteinExistence type="inferred from homology"/>
<dbReference type="Gene3D" id="3.50.50.60">
    <property type="entry name" value="FAD/NAD(P)-binding domain"/>
    <property type="match status" value="2"/>
</dbReference>
<evidence type="ECO:0000256" key="7">
    <source>
        <dbReference type="ARBA" id="ARBA00022827"/>
    </source>
</evidence>
<feature type="binding site" evidence="10">
    <location>
        <begin position="7"/>
        <end position="12"/>
    </location>
    <ligand>
        <name>FAD</name>
        <dbReference type="ChEBI" id="CHEBI:57692"/>
    </ligand>
</feature>
<dbReference type="InterPro" id="IPR002218">
    <property type="entry name" value="MnmG-rel"/>
</dbReference>
<dbReference type="GO" id="GO:0050660">
    <property type="term" value="F:flavin adenine dinucleotide binding"/>
    <property type="evidence" value="ECO:0007669"/>
    <property type="project" value="UniProtKB-UniRule"/>
</dbReference>
<evidence type="ECO:0000256" key="4">
    <source>
        <dbReference type="ARBA" id="ARBA00022630"/>
    </source>
</evidence>